<gene>
    <name evidence="1" type="ORF">FR932_20105</name>
</gene>
<sequence length="191" mass="21583">MNGGQCIKYFIPIGLVARKAVTESLACWKHGFAEQITDLSLVDDDAFNVVINGYDYDSEESLKTVIDAYLKVRCGASYFDVDGADISCWLDKNSKFKAIELNLNMDDVEYNTSLIRFSIEQFITKLKPKYKISGLILTLQGGSVSLDELEAYMTIPRNALDDGITFITNTCFFESAEEQIMTLYFAIKYDF</sequence>
<dbReference type="AlphaFoldDB" id="A0A5J6WP59"/>
<dbReference type="RefSeq" id="WP_019441345.1">
    <property type="nucleotide sequence ID" value="NZ_ALOE01000017.1"/>
</dbReference>
<dbReference type="OrthoDB" id="10004351at2"/>
<dbReference type="Proteomes" id="UP000327424">
    <property type="component" value="Chromosome"/>
</dbReference>
<accession>A0A5J6WP59</accession>
<dbReference type="KEGG" id="mmaa:FR932_20105"/>
<evidence type="ECO:0000313" key="1">
    <source>
        <dbReference type="EMBL" id="QFI39953.1"/>
    </source>
</evidence>
<keyword evidence="2" id="KW-1185">Reference proteome</keyword>
<organism evidence="1 2">
    <name type="scientific">Moritella marina ATCC 15381</name>
    <dbReference type="NCBI Taxonomy" id="1202962"/>
    <lineage>
        <taxon>Bacteria</taxon>
        <taxon>Pseudomonadati</taxon>
        <taxon>Pseudomonadota</taxon>
        <taxon>Gammaproteobacteria</taxon>
        <taxon>Alteromonadales</taxon>
        <taxon>Moritellaceae</taxon>
        <taxon>Moritella</taxon>
    </lineage>
</organism>
<proteinExistence type="predicted"/>
<reference evidence="1 2" key="1">
    <citation type="submission" date="2019-09" db="EMBL/GenBank/DDBJ databases">
        <title>Hybrid Assembly of the complete Genome of the Deep-Sea Bacterium Moritella marina from long Nanopore and Illumina reads.</title>
        <authorList>
            <person name="Magin S."/>
            <person name="Georgoulis A."/>
            <person name="Papadimitriou K."/>
            <person name="Iliakis G."/>
            <person name="Vorgias C.E."/>
        </authorList>
    </citation>
    <scope>NUCLEOTIDE SEQUENCE [LARGE SCALE GENOMIC DNA]</scope>
    <source>
        <strain evidence="1 2">MP-1</strain>
    </source>
</reference>
<evidence type="ECO:0000313" key="2">
    <source>
        <dbReference type="Proteomes" id="UP000327424"/>
    </source>
</evidence>
<name>A0A5J6WP59_MORMI</name>
<dbReference type="EMBL" id="CP044399">
    <property type="protein sequence ID" value="QFI39953.1"/>
    <property type="molecule type" value="Genomic_DNA"/>
</dbReference>
<protein>
    <submittedName>
        <fullName evidence="1">Uncharacterized protein</fullName>
    </submittedName>
</protein>